<dbReference type="InterPro" id="IPR003441">
    <property type="entry name" value="NAC-dom"/>
</dbReference>
<dbReference type="PROSITE" id="PS51005">
    <property type="entry name" value="NAC"/>
    <property type="match status" value="1"/>
</dbReference>
<dbReference type="GO" id="GO:0006355">
    <property type="term" value="P:regulation of DNA-templated transcription"/>
    <property type="evidence" value="ECO:0007669"/>
    <property type="project" value="InterPro"/>
</dbReference>
<keyword evidence="3" id="KW-0804">Transcription</keyword>
<organism evidence="6 7">
    <name type="scientific">Cuscuta australis</name>
    <dbReference type="NCBI Taxonomy" id="267555"/>
    <lineage>
        <taxon>Eukaryota</taxon>
        <taxon>Viridiplantae</taxon>
        <taxon>Streptophyta</taxon>
        <taxon>Embryophyta</taxon>
        <taxon>Tracheophyta</taxon>
        <taxon>Spermatophyta</taxon>
        <taxon>Magnoliopsida</taxon>
        <taxon>eudicotyledons</taxon>
        <taxon>Gunneridae</taxon>
        <taxon>Pentapetalae</taxon>
        <taxon>asterids</taxon>
        <taxon>lamiids</taxon>
        <taxon>Solanales</taxon>
        <taxon>Convolvulaceae</taxon>
        <taxon>Cuscuteae</taxon>
        <taxon>Cuscuta</taxon>
        <taxon>Cuscuta subgen. Grammica</taxon>
        <taxon>Cuscuta sect. Cleistogrammica</taxon>
    </lineage>
</organism>
<protein>
    <recommendedName>
        <fullName evidence="5">NAC domain-containing protein</fullName>
    </recommendedName>
</protein>
<dbReference type="SUPFAM" id="SSF101941">
    <property type="entry name" value="NAC domain"/>
    <property type="match status" value="1"/>
</dbReference>
<name>A0A328DX86_9ASTE</name>
<dbReference type="PANTHER" id="PTHR31744:SF221">
    <property type="entry name" value="NAC DOMAIN-CONTAINING PROTEIN 43-LIKE"/>
    <property type="match status" value="1"/>
</dbReference>
<dbReference type="Proteomes" id="UP000249390">
    <property type="component" value="Unassembled WGS sequence"/>
</dbReference>
<dbReference type="PANTHER" id="PTHR31744">
    <property type="entry name" value="PROTEIN CUP-SHAPED COTYLEDON 2-RELATED"/>
    <property type="match status" value="1"/>
</dbReference>
<dbReference type="Gene3D" id="2.170.150.80">
    <property type="entry name" value="NAC domain"/>
    <property type="match status" value="1"/>
</dbReference>
<evidence type="ECO:0000256" key="3">
    <source>
        <dbReference type="ARBA" id="ARBA00023163"/>
    </source>
</evidence>
<dbReference type="GO" id="GO:0003677">
    <property type="term" value="F:DNA binding"/>
    <property type="evidence" value="ECO:0007669"/>
    <property type="project" value="UniProtKB-KW"/>
</dbReference>
<dbReference type="EMBL" id="NQVE01000076">
    <property type="protein sequence ID" value="RAL49896.1"/>
    <property type="molecule type" value="Genomic_DNA"/>
</dbReference>
<evidence type="ECO:0000313" key="7">
    <source>
        <dbReference type="Proteomes" id="UP000249390"/>
    </source>
</evidence>
<gene>
    <name evidence="6" type="ORF">DM860_002187</name>
</gene>
<reference evidence="6 7" key="1">
    <citation type="submission" date="2018-06" db="EMBL/GenBank/DDBJ databases">
        <title>The Genome of Cuscuta australis (Dodder) Provides Insight into the Evolution of Plant Parasitism.</title>
        <authorList>
            <person name="Liu H."/>
        </authorList>
    </citation>
    <scope>NUCLEOTIDE SEQUENCE [LARGE SCALE GENOMIC DNA]</scope>
    <source>
        <strain evidence="7">cv. Yunnan</strain>
        <tissue evidence="6">Vines</tissue>
    </source>
</reference>
<evidence type="ECO:0000313" key="6">
    <source>
        <dbReference type="EMBL" id="RAL49896.1"/>
    </source>
</evidence>
<evidence type="ECO:0000256" key="1">
    <source>
        <dbReference type="ARBA" id="ARBA00023015"/>
    </source>
</evidence>
<accession>A0A328DX86</accession>
<keyword evidence="7" id="KW-1185">Reference proteome</keyword>
<evidence type="ECO:0000259" key="5">
    <source>
        <dbReference type="PROSITE" id="PS51005"/>
    </source>
</evidence>
<dbReference type="AlphaFoldDB" id="A0A328DX86"/>
<keyword evidence="4" id="KW-0539">Nucleus</keyword>
<evidence type="ECO:0000256" key="2">
    <source>
        <dbReference type="ARBA" id="ARBA00023125"/>
    </source>
</evidence>
<dbReference type="FunFam" id="2.170.150.80:FF:000003">
    <property type="entry name" value="NAC domain-containing protein"/>
    <property type="match status" value="1"/>
</dbReference>
<keyword evidence="1" id="KW-0805">Transcription regulation</keyword>
<keyword evidence="2" id="KW-0238">DNA-binding</keyword>
<sequence length="362" mass="41038">MNQSVKNGDQSHVPPGFRFHPTEEELLQYYLRKKVTSQKIDPDVIPDVELNKLEPWDIQEKCRIGSGPQTDWYFFSHKDKKYPTGSRTNRATVAGFWKATGRDKVIYTSCKRIGMRKTLVFYKGRAPHGQKSDWIMHEYRLDETSPSSGSSLAGEVSGTQEECWVVCRVFKKKSYHKALDRVPHNSGDLAQSHLGNDGVLDQILTYMGRVSSKQQIDTRSNNSKKIDTTDSVVQFMHLPGLETEPDMDTITSNKHLHHHHLPRTNNSTFYNQAFEEDILSQTKPIGGGVKTAVGSTNWVVMDRLVASQLNSQDDNLYFPIVDHSTSNDHCHVSNHPNSNEVEFWSYPSSYGSPSDPLSHLSV</sequence>
<feature type="domain" description="NAC" evidence="5">
    <location>
        <begin position="13"/>
        <end position="172"/>
    </location>
</feature>
<evidence type="ECO:0000256" key="4">
    <source>
        <dbReference type="ARBA" id="ARBA00023242"/>
    </source>
</evidence>
<proteinExistence type="predicted"/>
<dbReference type="InterPro" id="IPR036093">
    <property type="entry name" value="NAC_dom_sf"/>
</dbReference>
<comment type="caution">
    <text evidence="6">The sequence shown here is derived from an EMBL/GenBank/DDBJ whole genome shotgun (WGS) entry which is preliminary data.</text>
</comment>
<dbReference type="Pfam" id="PF02365">
    <property type="entry name" value="NAM"/>
    <property type="match status" value="1"/>
</dbReference>